<organism evidence="2 3">
    <name type="scientific">Dipteronia sinensis</name>
    <dbReference type="NCBI Taxonomy" id="43782"/>
    <lineage>
        <taxon>Eukaryota</taxon>
        <taxon>Viridiplantae</taxon>
        <taxon>Streptophyta</taxon>
        <taxon>Embryophyta</taxon>
        <taxon>Tracheophyta</taxon>
        <taxon>Spermatophyta</taxon>
        <taxon>Magnoliopsida</taxon>
        <taxon>eudicotyledons</taxon>
        <taxon>Gunneridae</taxon>
        <taxon>Pentapetalae</taxon>
        <taxon>rosids</taxon>
        <taxon>malvids</taxon>
        <taxon>Sapindales</taxon>
        <taxon>Sapindaceae</taxon>
        <taxon>Hippocastanoideae</taxon>
        <taxon>Acereae</taxon>
        <taxon>Dipteronia</taxon>
    </lineage>
</organism>
<gene>
    <name evidence="2" type="ORF">Dsin_012605</name>
</gene>
<feature type="transmembrane region" description="Helical" evidence="1">
    <location>
        <begin position="73"/>
        <end position="94"/>
    </location>
</feature>
<keyword evidence="1" id="KW-0472">Membrane</keyword>
<keyword evidence="3" id="KW-1185">Reference proteome</keyword>
<comment type="caution">
    <text evidence="2">The sequence shown here is derived from an EMBL/GenBank/DDBJ whole genome shotgun (WGS) entry which is preliminary data.</text>
</comment>
<dbReference type="Proteomes" id="UP001281410">
    <property type="component" value="Unassembled WGS sequence"/>
</dbReference>
<proteinExistence type="predicted"/>
<reference evidence="2" key="1">
    <citation type="journal article" date="2023" name="Plant J.">
        <title>Genome sequences and population genomics provide insights into the demographic history, inbreeding, and mutation load of two 'living fossil' tree species of Dipteronia.</title>
        <authorList>
            <person name="Feng Y."/>
            <person name="Comes H.P."/>
            <person name="Chen J."/>
            <person name="Zhu S."/>
            <person name="Lu R."/>
            <person name="Zhang X."/>
            <person name="Li P."/>
            <person name="Qiu J."/>
            <person name="Olsen K.M."/>
            <person name="Qiu Y."/>
        </authorList>
    </citation>
    <scope>NUCLEOTIDE SEQUENCE</scope>
    <source>
        <strain evidence="2">NBL</strain>
    </source>
</reference>
<evidence type="ECO:0000313" key="3">
    <source>
        <dbReference type="Proteomes" id="UP001281410"/>
    </source>
</evidence>
<protein>
    <submittedName>
        <fullName evidence="2">Uncharacterized protein</fullName>
    </submittedName>
</protein>
<dbReference type="AlphaFoldDB" id="A0AAE0E9L1"/>
<evidence type="ECO:0000256" key="1">
    <source>
        <dbReference type="SAM" id="Phobius"/>
    </source>
</evidence>
<accession>A0AAE0E9L1</accession>
<keyword evidence="1" id="KW-1133">Transmembrane helix</keyword>
<name>A0AAE0E9L1_9ROSI</name>
<evidence type="ECO:0000313" key="2">
    <source>
        <dbReference type="EMBL" id="KAK3218635.1"/>
    </source>
</evidence>
<dbReference type="EMBL" id="JANJYJ010000004">
    <property type="protein sequence ID" value="KAK3218635.1"/>
    <property type="molecule type" value="Genomic_DNA"/>
</dbReference>
<sequence>MNNMIIEDECDVNAAIEDHMKAPTPEVEIVVDENTLFQEFLARHRKTRDKEVDSLVHRFLLPRRSFHRREGTFLLLFPMLSGSVILGGLIQDWYRCTGVSDKSGQLCWCSVISANQYIATSVLLRLRYQHLLVPGNWYDLGPGPCSYIVTVGMPIPILPEIGLKLSL</sequence>
<keyword evidence="1" id="KW-0812">Transmembrane</keyword>